<keyword evidence="2" id="KW-1185">Reference proteome</keyword>
<dbReference type="SUPFAM" id="SSF53474">
    <property type="entry name" value="alpha/beta-Hydrolases"/>
    <property type="match status" value="1"/>
</dbReference>
<dbReference type="Proteomes" id="UP000460549">
    <property type="component" value="Unassembled WGS sequence"/>
</dbReference>
<protein>
    <submittedName>
        <fullName evidence="1">Esterase family protein</fullName>
    </submittedName>
</protein>
<evidence type="ECO:0000313" key="2">
    <source>
        <dbReference type="Proteomes" id="UP000460549"/>
    </source>
</evidence>
<dbReference type="GO" id="GO:0016747">
    <property type="term" value="F:acyltransferase activity, transferring groups other than amino-acyl groups"/>
    <property type="evidence" value="ECO:0007669"/>
    <property type="project" value="TreeGrafter"/>
</dbReference>
<dbReference type="Gene3D" id="3.40.50.1820">
    <property type="entry name" value="alpha/beta hydrolase"/>
    <property type="match status" value="1"/>
</dbReference>
<dbReference type="RefSeq" id="WP_154426994.1">
    <property type="nucleotide sequence ID" value="NZ_VUNN01000039.1"/>
</dbReference>
<reference evidence="1 2" key="1">
    <citation type="submission" date="2019-08" db="EMBL/GenBank/DDBJ databases">
        <title>In-depth cultivation of the pig gut microbiome towards novel bacterial diversity and tailored functional studies.</title>
        <authorList>
            <person name="Wylensek D."/>
            <person name="Hitch T.C.A."/>
            <person name="Clavel T."/>
        </authorList>
    </citation>
    <scope>NUCLEOTIDE SEQUENCE [LARGE SCALE GENOMIC DNA]</scope>
    <source>
        <strain evidence="1 2">NM-380-WT-3C1</strain>
    </source>
</reference>
<organism evidence="1 2">
    <name type="scientific">Bullifex porci</name>
    <dbReference type="NCBI Taxonomy" id="2606638"/>
    <lineage>
        <taxon>Bacteria</taxon>
        <taxon>Pseudomonadati</taxon>
        <taxon>Spirochaetota</taxon>
        <taxon>Spirochaetia</taxon>
        <taxon>Spirochaetales</taxon>
        <taxon>Spirochaetaceae</taxon>
        <taxon>Bullifex</taxon>
    </lineage>
</organism>
<proteinExistence type="predicted"/>
<sequence length="240" mass="27702">MAFLRCDYRSNSLVMSTSFCAILPEDKPLKDSNVVYLLHGLSDNCTNWERYTSVERYAMEHGIAVIMPEVQRSFYTDMNLGLKYFEFVSKELREEVHHLFNLPTAKAKNYVMGLSMGGYGALKCALTYPNRYNGCAAFSPAVDVKEIYETGPKIKKNEMKAIYGDSVKNKDDIFYLVNKVKKAPFIYLACGESDFIFSHSQRLDNALQAKGLDYKYEHWDGIHDWAFWDEAVKRAFNLFF</sequence>
<comment type="caution">
    <text evidence="1">The sequence shown here is derived from an EMBL/GenBank/DDBJ whole genome shotgun (WGS) entry which is preliminary data.</text>
</comment>
<dbReference type="PANTHER" id="PTHR48098">
    <property type="entry name" value="ENTEROCHELIN ESTERASE-RELATED"/>
    <property type="match status" value="1"/>
</dbReference>
<dbReference type="InterPro" id="IPR000801">
    <property type="entry name" value="Esterase-like"/>
</dbReference>
<dbReference type="PANTHER" id="PTHR48098:SF1">
    <property type="entry name" value="DIACYLGLYCEROL ACYLTRANSFERASE_MYCOLYLTRANSFERASE AG85A"/>
    <property type="match status" value="1"/>
</dbReference>
<evidence type="ECO:0000313" key="1">
    <source>
        <dbReference type="EMBL" id="MSU07330.1"/>
    </source>
</evidence>
<dbReference type="EMBL" id="VUNN01000039">
    <property type="protein sequence ID" value="MSU07330.1"/>
    <property type="molecule type" value="Genomic_DNA"/>
</dbReference>
<gene>
    <name evidence="1" type="ORF">FYJ80_11285</name>
</gene>
<name>A0A7X2PFC4_9SPIO</name>
<dbReference type="Pfam" id="PF00756">
    <property type="entry name" value="Esterase"/>
    <property type="match status" value="1"/>
</dbReference>
<dbReference type="InterPro" id="IPR050583">
    <property type="entry name" value="Mycobacterial_A85_antigen"/>
</dbReference>
<dbReference type="InterPro" id="IPR029058">
    <property type="entry name" value="AB_hydrolase_fold"/>
</dbReference>
<dbReference type="AlphaFoldDB" id="A0A7X2PFC4"/>
<accession>A0A7X2PFC4</accession>